<evidence type="ECO:0000313" key="10">
    <source>
        <dbReference type="Proteomes" id="UP000199361"/>
    </source>
</evidence>
<dbReference type="Proteomes" id="UP000199361">
    <property type="component" value="Unassembled WGS sequence"/>
</dbReference>
<dbReference type="SUPFAM" id="SSF54427">
    <property type="entry name" value="NTF2-like"/>
    <property type="match status" value="1"/>
</dbReference>
<dbReference type="GO" id="GO:0003677">
    <property type="term" value="F:DNA binding"/>
    <property type="evidence" value="ECO:0007669"/>
    <property type="project" value="InterPro"/>
</dbReference>
<dbReference type="InterPro" id="IPR032710">
    <property type="entry name" value="NTF2-like_dom_sf"/>
</dbReference>
<dbReference type="InterPro" id="IPR013324">
    <property type="entry name" value="RNA_pol_sigma_r3/r4-like"/>
</dbReference>
<dbReference type="NCBIfam" id="TIGR02960">
    <property type="entry name" value="SigX5"/>
    <property type="match status" value="1"/>
</dbReference>
<protein>
    <submittedName>
        <fullName evidence="9">RNA polymerase sigma-70 factor, ECF subfamily</fullName>
    </submittedName>
</protein>
<evidence type="ECO:0000259" key="7">
    <source>
        <dbReference type="Pfam" id="PF08281"/>
    </source>
</evidence>
<dbReference type="AlphaFoldDB" id="A0A1I0LQW8"/>
<name>A0A1I0LQW8_9ACTN</name>
<accession>A0A1I0LQW8</accession>
<dbReference type="Gene3D" id="3.10.450.50">
    <property type="match status" value="1"/>
</dbReference>
<dbReference type="SUPFAM" id="SSF88659">
    <property type="entry name" value="Sigma3 and sigma4 domains of RNA polymerase sigma factors"/>
    <property type="match status" value="1"/>
</dbReference>
<evidence type="ECO:0000256" key="2">
    <source>
        <dbReference type="ARBA" id="ARBA00011344"/>
    </source>
</evidence>
<evidence type="ECO:0000259" key="6">
    <source>
        <dbReference type="Pfam" id="PF04542"/>
    </source>
</evidence>
<evidence type="ECO:0000256" key="1">
    <source>
        <dbReference type="ARBA" id="ARBA00010641"/>
    </source>
</evidence>
<proteinExistence type="inferred from homology"/>
<evidence type="ECO:0000256" key="5">
    <source>
        <dbReference type="ARBA" id="ARBA00023163"/>
    </source>
</evidence>
<dbReference type="NCBIfam" id="NF006089">
    <property type="entry name" value="PRK08241.1"/>
    <property type="match status" value="1"/>
</dbReference>
<dbReference type="GO" id="GO:0016987">
    <property type="term" value="F:sigma factor activity"/>
    <property type="evidence" value="ECO:0007669"/>
    <property type="project" value="UniProtKB-KW"/>
</dbReference>
<dbReference type="InterPro" id="IPR014305">
    <property type="entry name" value="RNA_pol_sigma-G_actinobac"/>
</dbReference>
<keyword evidence="3" id="KW-0805">Transcription regulation</keyword>
<feature type="domain" description="RNA polymerase sigma factor 70 region 4 type 2" evidence="7">
    <location>
        <begin position="175"/>
        <end position="226"/>
    </location>
</feature>
<feature type="domain" description="SnoaL-like" evidence="8">
    <location>
        <begin position="251"/>
        <end position="343"/>
    </location>
</feature>
<evidence type="ECO:0000256" key="4">
    <source>
        <dbReference type="ARBA" id="ARBA00023082"/>
    </source>
</evidence>
<dbReference type="Gene3D" id="1.10.1740.10">
    <property type="match status" value="1"/>
</dbReference>
<dbReference type="Gene3D" id="1.10.10.10">
    <property type="entry name" value="Winged helix-like DNA-binding domain superfamily/Winged helix DNA-binding domain"/>
    <property type="match status" value="1"/>
</dbReference>
<dbReference type="InterPro" id="IPR007627">
    <property type="entry name" value="RNA_pol_sigma70_r2"/>
</dbReference>
<dbReference type="Pfam" id="PF04542">
    <property type="entry name" value="Sigma70_r2"/>
    <property type="match status" value="1"/>
</dbReference>
<comment type="similarity">
    <text evidence="1">Belongs to the sigma-70 factor family. ECF subfamily.</text>
</comment>
<evidence type="ECO:0000313" key="9">
    <source>
        <dbReference type="EMBL" id="SEU43749.1"/>
    </source>
</evidence>
<reference evidence="9 10" key="1">
    <citation type="submission" date="2016-10" db="EMBL/GenBank/DDBJ databases">
        <authorList>
            <person name="de Groot N.N."/>
        </authorList>
    </citation>
    <scope>NUCLEOTIDE SEQUENCE [LARGE SCALE GENOMIC DNA]</scope>
    <source>
        <strain evidence="9 10">CGMCC 4.5598</strain>
    </source>
</reference>
<dbReference type="InterPro" id="IPR039425">
    <property type="entry name" value="RNA_pol_sigma-70-like"/>
</dbReference>
<dbReference type="Pfam" id="PF08281">
    <property type="entry name" value="Sigma70_r4_2"/>
    <property type="match status" value="1"/>
</dbReference>
<dbReference type="Pfam" id="PF12680">
    <property type="entry name" value="SnoaL_2"/>
    <property type="match status" value="1"/>
</dbReference>
<dbReference type="EMBL" id="FOHX01000022">
    <property type="protein sequence ID" value="SEU43749.1"/>
    <property type="molecule type" value="Genomic_DNA"/>
</dbReference>
<keyword evidence="5" id="KW-0804">Transcription</keyword>
<dbReference type="InterPro" id="IPR013249">
    <property type="entry name" value="RNA_pol_sigma70_r4_t2"/>
</dbReference>
<gene>
    <name evidence="9" type="ORF">SAMN05421811_12234</name>
</gene>
<evidence type="ECO:0000256" key="3">
    <source>
        <dbReference type="ARBA" id="ARBA00023015"/>
    </source>
</evidence>
<keyword evidence="10" id="KW-1185">Reference proteome</keyword>
<dbReference type="GO" id="GO:0006352">
    <property type="term" value="P:DNA-templated transcription initiation"/>
    <property type="evidence" value="ECO:0007669"/>
    <property type="project" value="InterPro"/>
</dbReference>
<dbReference type="NCBIfam" id="TIGR02937">
    <property type="entry name" value="sigma70-ECF"/>
    <property type="match status" value="1"/>
</dbReference>
<feature type="domain" description="RNA polymerase sigma-70 region 2" evidence="6">
    <location>
        <begin position="53"/>
        <end position="118"/>
    </location>
</feature>
<keyword evidence="4" id="KW-0731">Sigma factor</keyword>
<dbReference type="InterPro" id="IPR036388">
    <property type="entry name" value="WH-like_DNA-bd_sf"/>
</dbReference>
<dbReference type="InterPro" id="IPR014284">
    <property type="entry name" value="RNA_pol_sigma-70_dom"/>
</dbReference>
<dbReference type="STRING" id="568860.SAMN05421811_12234"/>
<dbReference type="PANTHER" id="PTHR43133">
    <property type="entry name" value="RNA POLYMERASE ECF-TYPE SIGMA FACTO"/>
    <property type="match status" value="1"/>
</dbReference>
<comment type="subunit">
    <text evidence="2">Interacts transiently with the RNA polymerase catalytic core formed by RpoA, RpoB, RpoC and RpoZ (2 alpha, 1 beta, 1 beta' and 1 omega subunit) to form the RNA polymerase holoenzyme that can initiate transcription.</text>
</comment>
<evidence type="ECO:0000259" key="8">
    <source>
        <dbReference type="Pfam" id="PF12680"/>
    </source>
</evidence>
<dbReference type="SUPFAM" id="SSF88946">
    <property type="entry name" value="Sigma2 domain of RNA polymerase sigma factors"/>
    <property type="match status" value="1"/>
</dbReference>
<organism evidence="9 10">
    <name type="scientific">Nonomuraea wenchangensis</name>
    <dbReference type="NCBI Taxonomy" id="568860"/>
    <lineage>
        <taxon>Bacteria</taxon>
        <taxon>Bacillati</taxon>
        <taxon>Actinomycetota</taxon>
        <taxon>Actinomycetes</taxon>
        <taxon>Streptosporangiales</taxon>
        <taxon>Streptosporangiaceae</taxon>
        <taxon>Nonomuraea</taxon>
    </lineage>
</organism>
<dbReference type="InterPro" id="IPR037401">
    <property type="entry name" value="SnoaL-like"/>
</dbReference>
<sequence>MFSLGLESRHPGEAFVDTTLGRQDGPMVEAGGVSEERLLADAQRGDQAAFELLVERHRRDLYAHCYRMLGSVQDAEDAVQESLLGAWRGLAGFEGRSSLRTWLYRVATNVCLRLSSRRPRRMLSSEHGPARSDVHDLGDPVTGPIWLEPWPDDLPAEEEPDPAAAYLRRESVELAFVAALQHLPGTQRAVLILREVLGFTAAEVAGILDTTPASVNSAMQRARATLGQRVPRRTQQAELTALGPGGRRALVDAFVTAWERADVPALIDLLTEDARFTMPPLPAWFDGREDVGRFMAERVFATPWRLVPIAANGQPAFACYQDDGERFRLGAVNVLSLRDSRISWIAGFVDPQMLRRFPVPAEFSWPDR</sequence>
<dbReference type="PANTHER" id="PTHR43133:SF65">
    <property type="entry name" value="ECF RNA POLYMERASE SIGMA FACTOR SIGG"/>
    <property type="match status" value="1"/>
</dbReference>
<dbReference type="InterPro" id="IPR013325">
    <property type="entry name" value="RNA_pol_sigma_r2"/>
</dbReference>
<dbReference type="CDD" id="cd06171">
    <property type="entry name" value="Sigma70_r4"/>
    <property type="match status" value="1"/>
</dbReference>